<gene>
    <name evidence="6" type="ORF">AVDCRST_MAG59-3352</name>
</gene>
<sequence>MTDAPVDLHRPHAPGNRGGAFSRRALVRGGAGAVIGLTIRGRPVPAASPATPMVAPAPADLGGEWPAYGRDPGGMRHSPLTQIDRGNVGDLTVAWTYRTGELDTYEGTDLAAAAAFEATPLMVDGALYLSTPTNRVIALDARTGTERWVFDPELDRGRDYSEV</sequence>
<dbReference type="InterPro" id="IPR002372">
    <property type="entry name" value="PQQ_rpt_dom"/>
</dbReference>
<protein>
    <submittedName>
        <fullName evidence="6">Glucose dehydrogenase, PQQ-dependent</fullName>
        <ecNumber evidence="6">1.1.5.2</ecNumber>
    </submittedName>
</protein>
<reference evidence="6" key="1">
    <citation type="submission" date="2020-02" db="EMBL/GenBank/DDBJ databases">
        <authorList>
            <person name="Meier V. D."/>
        </authorList>
    </citation>
    <scope>NUCLEOTIDE SEQUENCE</scope>
    <source>
        <strain evidence="6">AVDCRST_MAG59</strain>
    </source>
</reference>
<dbReference type="Gene3D" id="2.140.10.10">
    <property type="entry name" value="Quinoprotein alcohol dehydrogenase-like superfamily"/>
    <property type="match status" value="1"/>
</dbReference>
<feature type="region of interest" description="Disordered" evidence="4">
    <location>
        <begin position="1"/>
        <end position="22"/>
    </location>
</feature>
<dbReference type="GO" id="GO:0008876">
    <property type="term" value="F:quinoprotein glucose dehydrogenase activity"/>
    <property type="evidence" value="ECO:0007669"/>
    <property type="project" value="UniProtKB-EC"/>
</dbReference>
<dbReference type="AlphaFoldDB" id="A0A6J4V7R5"/>
<feature type="non-terminal residue" evidence="6">
    <location>
        <position position="163"/>
    </location>
</feature>
<dbReference type="EMBL" id="CADCWF010000239">
    <property type="protein sequence ID" value="CAA9569403.1"/>
    <property type="molecule type" value="Genomic_DNA"/>
</dbReference>
<feature type="domain" description="Pyrrolo-quinoline quinone repeat" evidence="5">
    <location>
        <begin position="65"/>
        <end position="160"/>
    </location>
</feature>
<feature type="compositionally biased region" description="Basic and acidic residues" evidence="4">
    <location>
        <begin position="1"/>
        <end position="10"/>
    </location>
</feature>
<keyword evidence="3 6" id="KW-0560">Oxidoreductase</keyword>
<organism evidence="6">
    <name type="scientific">uncultured Thermomicrobiales bacterium</name>
    <dbReference type="NCBI Taxonomy" id="1645740"/>
    <lineage>
        <taxon>Bacteria</taxon>
        <taxon>Pseudomonadati</taxon>
        <taxon>Thermomicrobiota</taxon>
        <taxon>Thermomicrobia</taxon>
        <taxon>Thermomicrobiales</taxon>
        <taxon>environmental samples</taxon>
    </lineage>
</organism>
<evidence type="ECO:0000256" key="2">
    <source>
        <dbReference type="ARBA" id="ARBA00008156"/>
    </source>
</evidence>
<evidence type="ECO:0000313" key="6">
    <source>
        <dbReference type="EMBL" id="CAA9569403.1"/>
    </source>
</evidence>
<evidence type="ECO:0000259" key="5">
    <source>
        <dbReference type="Pfam" id="PF01011"/>
    </source>
</evidence>
<accession>A0A6J4V7R5</accession>
<evidence type="ECO:0000256" key="1">
    <source>
        <dbReference type="ARBA" id="ARBA00001931"/>
    </source>
</evidence>
<evidence type="ECO:0000256" key="3">
    <source>
        <dbReference type="ARBA" id="ARBA00023002"/>
    </source>
</evidence>
<dbReference type="PANTHER" id="PTHR32303">
    <property type="entry name" value="QUINOPROTEIN ALCOHOL DEHYDROGENASE (CYTOCHROME C)"/>
    <property type="match status" value="1"/>
</dbReference>
<comment type="cofactor">
    <cofactor evidence="1">
        <name>pyrroloquinoline quinone</name>
        <dbReference type="ChEBI" id="CHEBI:58442"/>
    </cofactor>
</comment>
<evidence type="ECO:0000256" key="4">
    <source>
        <dbReference type="SAM" id="MobiDB-lite"/>
    </source>
</evidence>
<comment type="similarity">
    <text evidence="2">Belongs to the bacterial PQQ dehydrogenase family.</text>
</comment>
<name>A0A6J4V7R5_9BACT</name>
<dbReference type="PANTHER" id="PTHR32303:SF4">
    <property type="entry name" value="QUINOPROTEIN GLUCOSE DEHYDROGENASE"/>
    <property type="match status" value="1"/>
</dbReference>
<dbReference type="InterPro" id="IPR011047">
    <property type="entry name" value="Quinoprotein_ADH-like_sf"/>
</dbReference>
<dbReference type="SUPFAM" id="SSF50998">
    <property type="entry name" value="Quinoprotein alcohol dehydrogenase-like"/>
    <property type="match status" value="1"/>
</dbReference>
<proteinExistence type="inferred from homology"/>
<dbReference type="EC" id="1.1.5.2" evidence="6"/>
<dbReference type="Pfam" id="PF01011">
    <property type="entry name" value="PQQ"/>
    <property type="match status" value="1"/>
</dbReference>